<evidence type="ECO:0000256" key="3">
    <source>
        <dbReference type="ARBA" id="ARBA00022679"/>
    </source>
</evidence>
<dbReference type="Gene3D" id="3.40.50.2000">
    <property type="entry name" value="Glycogen Phosphorylase B"/>
    <property type="match status" value="6"/>
</dbReference>
<proteinExistence type="inferred from homology"/>
<dbReference type="Pfam" id="PF00201">
    <property type="entry name" value="UDPGT"/>
    <property type="match status" value="3"/>
</dbReference>
<dbReference type="InterPro" id="IPR035595">
    <property type="entry name" value="UDP_glycos_trans_CS"/>
</dbReference>
<dbReference type="PANTHER" id="PTHR48048:SF45">
    <property type="entry name" value="GLYCOSYLTRANSFERASE"/>
    <property type="match status" value="1"/>
</dbReference>
<dbReference type="SUPFAM" id="SSF53756">
    <property type="entry name" value="UDP-Glycosyltransferase/glycogen phosphorylase"/>
    <property type="match status" value="3"/>
</dbReference>
<comment type="function">
    <text evidence="4">May glycosylate diterpenes or flavonols in leaves.</text>
</comment>
<reference evidence="5" key="1">
    <citation type="submission" date="2022-06" db="EMBL/GenBank/DDBJ databases">
        <title>Uncovering the hologenomic basis of an extraordinary plant invasion.</title>
        <authorList>
            <person name="Bieker V.C."/>
            <person name="Martin M.D."/>
            <person name="Gilbert T."/>
            <person name="Hodgins K."/>
            <person name="Battlay P."/>
            <person name="Petersen B."/>
            <person name="Wilson J."/>
        </authorList>
    </citation>
    <scope>NUCLEOTIDE SEQUENCE</scope>
    <source>
        <strain evidence="5">AA19_3_7</strain>
        <tissue evidence="5">Leaf</tissue>
    </source>
</reference>
<keyword evidence="3" id="KW-0808">Transferase</keyword>
<dbReference type="Proteomes" id="UP001206925">
    <property type="component" value="Unassembled WGS sequence"/>
</dbReference>
<evidence type="ECO:0000256" key="2">
    <source>
        <dbReference type="ARBA" id="ARBA00022676"/>
    </source>
</evidence>
<keyword evidence="2" id="KW-0328">Glycosyltransferase</keyword>
<dbReference type="PROSITE" id="PS00375">
    <property type="entry name" value="UDPGT"/>
    <property type="match status" value="2"/>
</dbReference>
<dbReference type="PANTHER" id="PTHR48048">
    <property type="entry name" value="GLYCOSYLTRANSFERASE"/>
    <property type="match status" value="1"/>
</dbReference>
<protein>
    <submittedName>
        <fullName evidence="5">Uncharacterized protein</fullName>
    </submittedName>
</protein>
<organism evidence="5 6">
    <name type="scientific">Ambrosia artemisiifolia</name>
    <name type="common">Common ragweed</name>
    <dbReference type="NCBI Taxonomy" id="4212"/>
    <lineage>
        <taxon>Eukaryota</taxon>
        <taxon>Viridiplantae</taxon>
        <taxon>Streptophyta</taxon>
        <taxon>Embryophyta</taxon>
        <taxon>Tracheophyta</taxon>
        <taxon>Spermatophyta</taxon>
        <taxon>Magnoliopsida</taxon>
        <taxon>eudicotyledons</taxon>
        <taxon>Gunneridae</taxon>
        <taxon>Pentapetalae</taxon>
        <taxon>asterids</taxon>
        <taxon>campanulids</taxon>
        <taxon>Asterales</taxon>
        <taxon>Asteraceae</taxon>
        <taxon>Asteroideae</taxon>
        <taxon>Heliantheae alliance</taxon>
        <taxon>Heliantheae</taxon>
        <taxon>Ambrosia</taxon>
    </lineage>
</organism>
<evidence type="ECO:0000256" key="4">
    <source>
        <dbReference type="ARBA" id="ARBA00053747"/>
    </source>
</evidence>
<evidence type="ECO:0000256" key="1">
    <source>
        <dbReference type="ARBA" id="ARBA00009995"/>
    </source>
</evidence>
<comment type="caution">
    <text evidence="5">The sequence shown here is derived from an EMBL/GenBank/DDBJ whole genome shotgun (WGS) entry which is preliminary data.</text>
</comment>
<accession>A0AAD5C6B1</accession>
<dbReference type="InterPro" id="IPR002213">
    <property type="entry name" value="UDP_glucos_trans"/>
</dbReference>
<evidence type="ECO:0000313" key="6">
    <source>
        <dbReference type="Proteomes" id="UP001206925"/>
    </source>
</evidence>
<dbReference type="CDD" id="cd03784">
    <property type="entry name" value="GT1_Gtf-like"/>
    <property type="match status" value="3"/>
</dbReference>
<evidence type="ECO:0000313" key="5">
    <source>
        <dbReference type="EMBL" id="KAI7735530.1"/>
    </source>
</evidence>
<dbReference type="GO" id="GO:0035251">
    <property type="term" value="F:UDP-glucosyltransferase activity"/>
    <property type="evidence" value="ECO:0007669"/>
    <property type="project" value="InterPro"/>
</dbReference>
<comment type="similarity">
    <text evidence="1">Belongs to the UDP-glycosyltransferase family.</text>
</comment>
<name>A0AAD5C6B1_AMBAR</name>
<keyword evidence="6" id="KW-1185">Reference proteome</keyword>
<gene>
    <name evidence="5" type="ORF">M8C21_017888</name>
</gene>
<dbReference type="InterPro" id="IPR050481">
    <property type="entry name" value="UDP-glycosyltransf_plant"/>
</dbReference>
<dbReference type="FunFam" id="3.40.50.2000:FF:000056">
    <property type="entry name" value="Glycosyltransferase"/>
    <property type="match status" value="3"/>
</dbReference>
<dbReference type="FunFam" id="3.40.50.2000:FF:000080">
    <property type="entry name" value="Glycosyltransferase"/>
    <property type="match status" value="1"/>
</dbReference>
<dbReference type="EMBL" id="JAMZMK010009476">
    <property type="protein sequence ID" value="KAI7735530.1"/>
    <property type="molecule type" value="Genomic_DNA"/>
</dbReference>
<sequence length="1381" mass="152738">MANSVAELVFIPAPGLGHIMSTIEIAKLFVNRDQRFSITILVIKPPSSSSGSAVTAYFESLGKKSINRVSFVELPQEDAPPMHDLISFVTSFNEYVKSHCKYVRKVVAELMSQPGSGRLAGFVVDMFCTSMVDVANEFNAPTYVFFTSGAAFLGFEFFMQALNDEHKQDLVQLTNSDTEVLVPSFVKPVPTKVFWSVLRTKEGMEFAMSGARKLREVKAIMVNTFLELETHAFESLSADISVPTVYPVGPILNLEGSSGKPLDDDVFKWLDNQPPSSVVLLCFGSMGSFDEVQVKEIAHALELSGHRFVWSLRRPPAEETTKIPSDYEDPGAVLPEGFLERTNGVGKVIGWAPQVALLAHSAVGGFVSHCGWNSLLESVWFGVPVATWPVYSEQQMNAFQMVVELGLSVEIKWDYIRDLFDPSAKTDIICAKEIESGIRHVMEDQEVRRKVKEMSEKSRAAVAKGGSSYAAVGNLIQDFIIAHLVFIPVPGLGHIMSTIELAKLFMNRDQRLSVIWITSFIELPQDETPPTRDSKSPLTSFNEHINSHCKYVRNIVGDMIGQPGLGRVVGFVIDMFCTCMIDVANEFNVPTYVFCTSSAAFLGFELYVQTMFDVQNQDVIQLSHSDTDVSISTFSKPVPTKVFPSVVQTREALDVFLSYARRLREVKAIIVNSFIELESYAIKSLSYDNTVPPVYPVGPILNLESGSSVGKQLDNDVLKWLDNQPPSSVVFLCFGSMGSFEEVQVKEIACALEKSGHPFVWSLRQPSAGKLSTVTGDYENPKVVLPKGFLERTAGVGKVIGWAPQVAVLAHMATWPIYAEQQINAFEMVVEIGLAVEIKMDYKRDMFIPIAETEMVVVTSEEIESGIRRLMEDDLVRTKVKIMSEKCRSTVVEDGSSYESFGSLVFIPAPGHGHIMSTIEIAKLFVNRDQRLSVTVLVIKPPSSGSGSTTTYIESLGKRSADRISFIELPQQEIAPPSDSKGPLTSFSEFIKSHCKYVRNIVADMISQPGSGQVAGFVIDMFCTCMIDVANEFNVPTYVFYTSNAAFLGFKLFIQTLNDVQNQDVVELSNSDTEIPVPTFVTPVPTKVFPSVVQTRRTLDFVLSSARGLREVKAIIVNSFMELETHAIESLSADNTIPPVYPVGPILNLEDGSGAGKPLDDDIIKWLDNQPPSSVVFLCFGSMGSFDEVQVKEIARALEQSGHRFVWSLRQPPLDKPPRVTRDYEDFRVVLPEGFLERTSGIGKVIGWAPQVAVLGHSAVRGFVSHCGWNSLLESLWFGVPVAAWPMYAEQQLNAFEMVVEMGLAIEIKLDYKKDSFVHVGETVVVTAKEIENGIRRVMEDDLVRTKVKKISERSRSTVKEGGSSYASFGSLIQDIITNIS</sequence>